<name>A0ABP9Q7D1_9PSEU</name>
<dbReference type="SUPFAM" id="SSF48452">
    <property type="entry name" value="TPR-like"/>
    <property type="match status" value="1"/>
</dbReference>
<evidence type="ECO:0000313" key="1">
    <source>
        <dbReference type="EMBL" id="GAA5158044.1"/>
    </source>
</evidence>
<dbReference type="EMBL" id="BAABIB010000045">
    <property type="protein sequence ID" value="GAA5158044.1"/>
    <property type="molecule type" value="Genomic_DNA"/>
</dbReference>
<evidence type="ECO:0000313" key="2">
    <source>
        <dbReference type="Proteomes" id="UP001500192"/>
    </source>
</evidence>
<reference evidence="2" key="1">
    <citation type="journal article" date="2019" name="Int. J. Syst. Evol. Microbiol.">
        <title>The Global Catalogue of Microorganisms (GCM) 10K type strain sequencing project: providing services to taxonomists for standard genome sequencing and annotation.</title>
        <authorList>
            <consortium name="The Broad Institute Genomics Platform"/>
            <consortium name="The Broad Institute Genome Sequencing Center for Infectious Disease"/>
            <person name="Wu L."/>
            <person name="Ma J."/>
        </authorList>
    </citation>
    <scope>NUCLEOTIDE SEQUENCE [LARGE SCALE GENOMIC DNA]</scope>
    <source>
        <strain evidence="2">JCM 18054</strain>
    </source>
</reference>
<proteinExistence type="predicted"/>
<accession>A0ABP9Q7D1</accession>
<sequence>MPAREVTVGDSGATESKLRRARLAAGMTQGEVRAKLTQARRRRGKMPPKEASLKRMYTSWETGAVIPTDWRDELCEVFELPPAALGLVETTPPPALDLPSTFEVVRLDPAVISLLDQQTNFYRLQDRLLGAAIIPQTEAHVRNLEQMLRNALPSGHLPTAAVTLAEAAALAGWQALDAGDLRKAWDLHDIAKSAARQGENPAVLAHVTAQQAYVLLDAGRAADAVELVEYASEPRLLGQVPARLRSWLAAAHAEFLAAAGDRSGAMRRLDQAADVLPAGDNDPELPYLMLNGAHLARWRGNCLARLGEDQAIEDLTAALDGLTTLTSRRAEAGLRVDLALALRKRGDLDESRVQARQAAELAGTTGSARQRARIAELLAA</sequence>
<evidence type="ECO:0008006" key="3">
    <source>
        <dbReference type="Google" id="ProtNLM"/>
    </source>
</evidence>
<comment type="caution">
    <text evidence="1">The sequence shown here is derived from an EMBL/GenBank/DDBJ whole genome shotgun (WGS) entry which is preliminary data.</text>
</comment>
<gene>
    <name evidence="1" type="ORF">GCM10023214_18520</name>
</gene>
<dbReference type="Proteomes" id="UP001500192">
    <property type="component" value="Unassembled WGS sequence"/>
</dbReference>
<dbReference type="InterPro" id="IPR011990">
    <property type="entry name" value="TPR-like_helical_dom_sf"/>
</dbReference>
<protein>
    <recommendedName>
        <fullName evidence="3">XRE family transcriptional regulator</fullName>
    </recommendedName>
</protein>
<organism evidence="1 2">
    <name type="scientific">Amycolatopsis dongchuanensis</name>
    <dbReference type="NCBI Taxonomy" id="1070866"/>
    <lineage>
        <taxon>Bacteria</taxon>
        <taxon>Bacillati</taxon>
        <taxon>Actinomycetota</taxon>
        <taxon>Actinomycetes</taxon>
        <taxon>Pseudonocardiales</taxon>
        <taxon>Pseudonocardiaceae</taxon>
        <taxon>Amycolatopsis</taxon>
    </lineage>
</organism>
<keyword evidence="2" id="KW-1185">Reference proteome</keyword>
<dbReference type="Gene3D" id="1.25.40.10">
    <property type="entry name" value="Tetratricopeptide repeat domain"/>
    <property type="match status" value="1"/>
</dbReference>